<dbReference type="AlphaFoldDB" id="A0A5J4S9Z1"/>
<comment type="caution">
    <text evidence="1">The sequence shown here is derived from an EMBL/GenBank/DDBJ whole genome shotgun (WGS) entry which is preliminary data.</text>
</comment>
<sequence length="94" mass="11065">MPDDGFIDHAQKKFILIAHNEAELIGYLMFRAVNRLSRLNIVHLCIKDGFRGKTLLQNYLMPLEKNTKQHLLEFLLLVELIIRMQLRFGKDMVL</sequence>
<proteinExistence type="predicted"/>
<evidence type="ECO:0000313" key="1">
    <source>
        <dbReference type="EMBL" id="KAA6342867.1"/>
    </source>
</evidence>
<accession>A0A5J4S9Z1</accession>
<organism evidence="1">
    <name type="scientific">termite gut metagenome</name>
    <dbReference type="NCBI Taxonomy" id="433724"/>
    <lineage>
        <taxon>unclassified sequences</taxon>
        <taxon>metagenomes</taxon>
        <taxon>organismal metagenomes</taxon>
    </lineage>
</organism>
<protein>
    <submittedName>
        <fullName evidence="1">Uncharacterized protein</fullName>
    </submittedName>
</protein>
<reference evidence="1" key="1">
    <citation type="submission" date="2019-03" db="EMBL/GenBank/DDBJ databases">
        <title>Single cell metagenomics reveals metabolic interactions within the superorganism composed of flagellate Streblomastix strix and complex community of Bacteroidetes bacteria on its surface.</title>
        <authorList>
            <person name="Treitli S.C."/>
            <person name="Kolisko M."/>
            <person name="Husnik F."/>
            <person name="Keeling P."/>
            <person name="Hampl V."/>
        </authorList>
    </citation>
    <scope>NUCLEOTIDE SEQUENCE</scope>
    <source>
        <strain evidence="1">STM</strain>
    </source>
</reference>
<gene>
    <name evidence="1" type="ORF">EZS27_009418</name>
</gene>
<dbReference type="EMBL" id="SNRY01000301">
    <property type="protein sequence ID" value="KAA6342867.1"/>
    <property type="molecule type" value="Genomic_DNA"/>
</dbReference>
<name>A0A5J4S9Z1_9ZZZZ</name>